<organism evidence="2 3">
    <name type="scientific">Sphingomonas hylomeconis</name>
    <dbReference type="NCBI Taxonomy" id="1395958"/>
    <lineage>
        <taxon>Bacteria</taxon>
        <taxon>Pseudomonadati</taxon>
        <taxon>Pseudomonadota</taxon>
        <taxon>Alphaproteobacteria</taxon>
        <taxon>Sphingomonadales</taxon>
        <taxon>Sphingomonadaceae</taxon>
        <taxon>Sphingomonas</taxon>
    </lineage>
</organism>
<dbReference type="PROSITE" id="PS51318">
    <property type="entry name" value="TAT"/>
    <property type="match status" value="1"/>
</dbReference>
<gene>
    <name evidence="2" type="ORF">ACFONA_14005</name>
</gene>
<name>A0ABV7SWL9_9SPHN</name>
<dbReference type="InterPro" id="IPR006311">
    <property type="entry name" value="TAT_signal"/>
</dbReference>
<dbReference type="EMBL" id="JBHRXP010000007">
    <property type="protein sequence ID" value="MFC3581281.1"/>
    <property type="molecule type" value="Genomic_DNA"/>
</dbReference>
<keyword evidence="3" id="KW-1185">Reference proteome</keyword>
<feature type="chain" id="PRO_5046045015" evidence="1">
    <location>
        <begin position="25"/>
        <end position="614"/>
    </location>
</feature>
<dbReference type="Pfam" id="PF05960">
    <property type="entry name" value="DUF885"/>
    <property type="match status" value="1"/>
</dbReference>
<proteinExistence type="predicted"/>
<comment type="caution">
    <text evidence="2">The sequence shown here is derived from an EMBL/GenBank/DDBJ whole genome shotgun (WGS) entry which is preliminary data.</text>
</comment>
<dbReference type="RefSeq" id="WP_261292857.1">
    <property type="nucleotide sequence ID" value="NZ_JANQBK010000001.1"/>
</dbReference>
<dbReference type="PANTHER" id="PTHR33361">
    <property type="entry name" value="GLR0591 PROTEIN"/>
    <property type="match status" value="1"/>
</dbReference>
<dbReference type="Proteomes" id="UP001595713">
    <property type="component" value="Unassembled WGS sequence"/>
</dbReference>
<evidence type="ECO:0000256" key="1">
    <source>
        <dbReference type="SAM" id="SignalP"/>
    </source>
</evidence>
<evidence type="ECO:0000313" key="3">
    <source>
        <dbReference type="Proteomes" id="UP001595713"/>
    </source>
</evidence>
<reference evidence="3" key="1">
    <citation type="journal article" date="2019" name="Int. J. Syst. Evol. Microbiol.">
        <title>The Global Catalogue of Microorganisms (GCM) 10K type strain sequencing project: providing services to taxonomists for standard genome sequencing and annotation.</title>
        <authorList>
            <consortium name="The Broad Institute Genomics Platform"/>
            <consortium name="The Broad Institute Genome Sequencing Center for Infectious Disease"/>
            <person name="Wu L."/>
            <person name="Ma J."/>
        </authorList>
    </citation>
    <scope>NUCLEOTIDE SEQUENCE [LARGE SCALE GENOMIC DNA]</scope>
    <source>
        <strain evidence="3">KCTC 42739</strain>
    </source>
</reference>
<sequence length="614" mass="65926">MLNRRTLLAQAGIAGLATTLPAIAQGTRPAPGDAAASKTLAGIAEELLADFPEGATQLGIDTGARAALKARLTDHSLTADRARAARIDTRRAQLGKIDRTALSPQVALDVDVTQAAYDLAHDGFAALPHGDVAILNQNASYRSTPYIVSQGTGAFAEIPDMLESKHSIATRADADAYLARLESYAVQLDAETARITADAAAGVILPRFLIDITAAQLAAAAAQPVAAWNLVTTFAAKTSKAALPGAWSDRAAGIATGKIAPALARQAATFEALKPKAGDTPGMWNLPGAERSYAWLVEAGTTTKRSPEDIHQSGLDQVAALTAEMDVLLKAQGLTKGTVGQRLIELGRRPDLLYANTDKGRAELLAYLNTVVADIRPRMRQAFNKLVPGRLDVKRVPPSIENGMPNGYASAGSIDGKTPGAYYINLKDTGIWPRFALPTLTFHEGIPGHVWQGEYTYDLPLIRTLLAFNAYSEGWGLYGEQIGDEVGFYEKDPIGRLGYLQSMNFRASRLVADTGLHHKRWTMAQATRWFGEATGYTPSQCQSELNRYCAWPGQALGYKTGHNEINRLRTKARAELGPRFDVKAFNDLVVGTGGVPLSVLAQIVDAWIGKWKPY</sequence>
<evidence type="ECO:0000313" key="2">
    <source>
        <dbReference type="EMBL" id="MFC3581281.1"/>
    </source>
</evidence>
<accession>A0ABV7SWL9</accession>
<dbReference type="InterPro" id="IPR010281">
    <property type="entry name" value="DUF885"/>
</dbReference>
<feature type="signal peptide" evidence="1">
    <location>
        <begin position="1"/>
        <end position="24"/>
    </location>
</feature>
<dbReference type="PANTHER" id="PTHR33361:SF2">
    <property type="entry name" value="DUF885 DOMAIN-CONTAINING PROTEIN"/>
    <property type="match status" value="1"/>
</dbReference>
<keyword evidence="1" id="KW-0732">Signal</keyword>
<protein>
    <submittedName>
        <fullName evidence="2">DUF885 domain-containing protein</fullName>
    </submittedName>
</protein>